<name>A0A4S2KEI3_9HYME</name>
<evidence type="ECO:0008006" key="4">
    <source>
        <dbReference type="Google" id="ProtNLM"/>
    </source>
</evidence>
<keyword evidence="3" id="KW-1185">Reference proteome</keyword>
<sequence length="101" mass="11801">MAYYFGMIAIDLREILYAILINNYVKHRIKWVIIHFIWFSYNVFKFLLINYLCETVSNKAKATADLLNKLSHFTCDVEIHETFITSIAAVLVIIIQAQANK</sequence>
<comment type="caution">
    <text evidence="2">The sequence shown here is derived from an EMBL/GenBank/DDBJ whole genome shotgun (WGS) entry which is preliminary data.</text>
</comment>
<dbReference type="Proteomes" id="UP000310200">
    <property type="component" value="Unassembled WGS sequence"/>
</dbReference>
<accession>A0A4S2KEI3</accession>
<evidence type="ECO:0000256" key="1">
    <source>
        <dbReference type="SAM" id="Phobius"/>
    </source>
</evidence>
<reference evidence="2 3" key="1">
    <citation type="journal article" date="2019" name="Philos. Trans. R. Soc. Lond., B, Biol. Sci.">
        <title>Ant behaviour and brain gene expression of defending hosts depend on the ecological success of the intruding social parasite.</title>
        <authorList>
            <person name="Kaur R."/>
            <person name="Stoldt M."/>
            <person name="Jongepier E."/>
            <person name="Feldmeyer B."/>
            <person name="Menzel F."/>
            <person name="Bornberg-Bauer E."/>
            <person name="Foitzik S."/>
        </authorList>
    </citation>
    <scope>NUCLEOTIDE SEQUENCE [LARGE SCALE GENOMIC DNA]</scope>
    <source>
        <tissue evidence="2">Whole body</tissue>
    </source>
</reference>
<organism evidence="2 3">
    <name type="scientific">Temnothorax longispinosus</name>
    <dbReference type="NCBI Taxonomy" id="300112"/>
    <lineage>
        <taxon>Eukaryota</taxon>
        <taxon>Metazoa</taxon>
        <taxon>Ecdysozoa</taxon>
        <taxon>Arthropoda</taxon>
        <taxon>Hexapoda</taxon>
        <taxon>Insecta</taxon>
        <taxon>Pterygota</taxon>
        <taxon>Neoptera</taxon>
        <taxon>Endopterygota</taxon>
        <taxon>Hymenoptera</taxon>
        <taxon>Apocrita</taxon>
        <taxon>Aculeata</taxon>
        <taxon>Formicoidea</taxon>
        <taxon>Formicidae</taxon>
        <taxon>Myrmicinae</taxon>
        <taxon>Temnothorax</taxon>
    </lineage>
</organism>
<keyword evidence="1" id="KW-0812">Transmembrane</keyword>
<proteinExistence type="predicted"/>
<dbReference type="AlphaFoldDB" id="A0A4S2KEI3"/>
<feature type="transmembrane region" description="Helical" evidence="1">
    <location>
        <begin position="32"/>
        <end position="52"/>
    </location>
</feature>
<dbReference type="EMBL" id="QBLH01002927">
    <property type="protein sequence ID" value="TGZ46189.1"/>
    <property type="molecule type" value="Genomic_DNA"/>
</dbReference>
<protein>
    <recommendedName>
        <fullName evidence="4">Gustatory receptor</fullName>
    </recommendedName>
</protein>
<evidence type="ECO:0000313" key="3">
    <source>
        <dbReference type="Proteomes" id="UP000310200"/>
    </source>
</evidence>
<gene>
    <name evidence="2" type="ORF">DBV15_06536</name>
</gene>
<evidence type="ECO:0000313" key="2">
    <source>
        <dbReference type="EMBL" id="TGZ46189.1"/>
    </source>
</evidence>
<keyword evidence="1" id="KW-1133">Transmembrane helix</keyword>
<keyword evidence="1" id="KW-0472">Membrane</keyword>